<reference evidence="1" key="2">
    <citation type="journal article" date="2015" name="Fish Shellfish Immunol.">
        <title>Early steps in the European eel (Anguilla anguilla)-Vibrio vulnificus interaction in the gills: Role of the RtxA13 toxin.</title>
        <authorList>
            <person name="Callol A."/>
            <person name="Pajuelo D."/>
            <person name="Ebbesson L."/>
            <person name="Teles M."/>
            <person name="MacKenzie S."/>
            <person name="Amaro C."/>
        </authorList>
    </citation>
    <scope>NUCLEOTIDE SEQUENCE</scope>
</reference>
<accession>A0A0E9S7I4</accession>
<name>A0A0E9S7I4_ANGAN</name>
<reference evidence="1" key="1">
    <citation type="submission" date="2014-11" db="EMBL/GenBank/DDBJ databases">
        <authorList>
            <person name="Amaro Gonzalez C."/>
        </authorList>
    </citation>
    <scope>NUCLEOTIDE SEQUENCE</scope>
</reference>
<dbReference type="EMBL" id="GBXM01071947">
    <property type="protein sequence ID" value="JAH36630.1"/>
    <property type="molecule type" value="Transcribed_RNA"/>
</dbReference>
<evidence type="ECO:0000313" key="1">
    <source>
        <dbReference type="EMBL" id="JAH36630.1"/>
    </source>
</evidence>
<dbReference type="AlphaFoldDB" id="A0A0E9S7I4"/>
<proteinExistence type="predicted"/>
<organism evidence="1">
    <name type="scientific">Anguilla anguilla</name>
    <name type="common">European freshwater eel</name>
    <name type="synonym">Muraena anguilla</name>
    <dbReference type="NCBI Taxonomy" id="7936"/>
    <lineage>
        <taxon>Eukaryota</taxon>
        <taxon>Metazoa</taxon>
        <taxon>Chordata</taxon>
        <taxon>Craniata</taxon>
        <taxon>Vertebrata</taxon>
        <taxon>Euteleostomi</taxon>
        <taxon>Actinopterygii</taxon>
        <taxon>Neopterygii</taxon>
        <taxon>Teleostei</taxon>
        <taxon>Anguilliformes</taxon>
        <taxon>Anguillidae</taxon>
        <taxon>Anguilla</taxon>
    </lineage>
</organism>
<protein>
    <submittedName>
        <fullName evidence="1">Uncharacterized protein</fullName>
    </submittedName>
</protein>
<sequence length="16" mass="1893">MIYQEVTRCGSERASY</sequence>